<feature type="compositionally biased region" description="Basic and acidic residues" evidence="1">
    <location>
        <begin position="1"/>
        <end position="60"/>
    </location>
</feature>
<evidence type="ECO:0000313" key="3">
    <source>
        <dbReference type="Proteomes" id="UP001066276"/>
    </source>
</evidence>
<gene>
    <name evidence="2" type="ORF">NDU88_002609</name>
</gene>
<accession>A0AAV7W068</accession>
<comment type="caution">
    <text evidence="2">The sequence shown here is derived from an EMBL/GenBank/DDBJ whole genome shotgun (WGS) entry which is preliminary data.</text>
</comment>
<sequence>MTGREDAKQNKETETGEEGREENGVAEHDMEKSDDRGEQSGKPRTEKDATTEAEMDREPPGEPSNSGRPCHVPRGTWLHKDPIQNHHKIEEFHNLRVTRIIKMDIEITQDDGFRGHD</sequence>
<dbReference type="EMBL" id="JANPWB010000002">
    <property type="protein sequence ID" value="KAJ1207217.1"/>
    <property type="molecule type" value="Genomic_DNA"/>
</dbReference>
<evidence type="ECO:0000256" key="1">
    <source>
        <dbReference type="SAM" id="MobiDB-lite"/>
    </source>
</evidence>
<dbReference type="Proteomes" id="UP001066276">
    <property type="component" value="Chromosome 1_2"/>
</dbReference>
<organism evidence="2 3">
    <name type="scientific">Pleurodeles waltl</name>
    <name type="common">Iberian ribbed newt</name>
    <dbReference type="NCBI Taxonomy" id="8319"/>
    <lineage>
        <taxon>Eukaryota</taxon>
        <taxon>Metazoa</taxon>
        <taxon>Chordata</taxon>
        <taxon>Craniata</taxon>
        <taxon>Vertebrata</taxon>
        <taxon>Euteleostomi</taxon>
        <taxon>Amphibia</taxon>
        <taxon>Batrachia</taxon>
        <taxon>Caudata</taxon>
        <taxon>Salamandroidea</taxon>
        <taxon>Salamandridae</taxon>
        <taxon>Pleurodelinae</taxon>
        <taxon>Pleurodeles</taxon>
    </lineage>
</organism>
<name>A0AAV7W068_PLEWA</name>
<keyword evidence="3" id="KW-1185">Reference proteome</keyword>
<proteinExistence type="predicted"/>
<reference evidence="2" key="1">
    <citation type="journal article" date="2022" name="bioRxiv">
        <title>Sequencing and chromosome-scale assembly of the giantPleurodeles waltlgenome.</title>
        <authorList>
            <person name="Brown T."/>
            <person name="Elewa A."/>
            <person name="Iarovenko S."/>
            <person name="Subramanian E."/>
            <person name="Araus A.J."/>
            <person name="Petzold A."/>
            <person name="Susuki M."/>
            <person name="Suzuki K.-i.T."/>
            <person name="Hayashi T."/>
            <person name="Toyoda A."/>
            <person name="Oliveira C."/>
            <person name="Osipova E."/>
            <person name="Leigh N.D."/>
            <person name="Simon A."/>
            <person name="Yun M.H."/>
        </authorList>
    </citation>
    <scope>NUCLEOTIDE SEQUENCE</scope>
    <source>
        <strain evidence="2">20211129_DDA</strain>
        <tissue evidence="2">Liver</tissue>
    </source>
</reference>
<dbReference type="AlphaFoldDB" id="A0AAV7W068"/>
<protein>
    <submittedName>
        <fullName evidence="2">Uncharacterized protein</fullName>
    </submittedName>
</protein>
<evidence type="ECO:0000313" key="2">
    <source>
        <dbReference type="EMBL" id="KAJ1207217.1"/>
    </source>
</evidence>
<feature type="region of interest" description="Disordered" evidence="1">
    <location>
        <begin position="1"/>
        <end position="84"/>
    </location>
</feature>